<dbReference type="InterPro" id="IPR009019">
    <property type="entry name" value="KH_sf_prok-type"/>
</dbReference>
<feature type="domain" description="Era-type G" evidence="10">
    <location>
        <begin position="9"/>
        <end position="176"/>
    </location>
</feature>
<keyword evidence="4 6" id="KW-0694">RNA-binding</keyword>
<dbReference type="InterPro" id="IPR005662">
    <property type="entry name" value="GTPase_Era-like"/>
</dbReference>
<dbReference type="GO" id="GO:0005525">
    <property type="term" value="F:GTP binding"/>
    <property type="evidence" value="ECO:0007669"/>
    <property type="project" value="UniProtKB-UniRule"/>
</dbReference>
<dbReference type="InterPro" id="IPR027417">
    <property type="entry name" value="P-loop_NTPase"/>
</dbReference>
<feature type="region of interest" description="G1" evidence="7">
    <location>
        <begin position="17"/>
        <end position="24"/>
    </location>
</feature>
<dbReference type="PANTHER" id="PTHR42698">
    <property type="entry name" value="GTPASE ERA"/>
    <property type="match status" value="1"/>
</dbReference>
<dbReference type="AlphaFoldDB" id="A0A2A4B844"/>
<dbReference type="GO" id="GO:0043024">
    <property type="term" value="F:ribosomal small subunit binding"/>
    <property type="evidence" value="ECO:0007669"/>
    <property type="project" value="TreeGrafter"/>
</dbReference>
<dbReference type="PROSITE" id="PS50823">
    <property type="entry name" value="KH_TYPE_2"/>
    <property type="match status" value="1"/>
</dbReference>
<dbReference type="InterPro" id="IPR006073">
    <property type="entry name" value="GTP-bd"/>
</dbReference>
<evidence type="ECO:0000256" key="4">
    <source>
        <dbReference type="ARBA" id="ARBA00022884"/>
    </source>
</evidence>
<evidence type="ECO:0000256" key="1">
    <source>
        <dbReference type="ARBA" id="ARBA00007921"/>
    </source>
</evidence>
<dbReference type="GO" id="GO:0000028">
    <property type="term" value="P:ribosomal small subunit assembly"/>
    <property type="evidence" value="ECO:0007669"/>
    <property type="project" value="TreeGrafter"/>
</dbReference>
<sequence>MTETQESTRCGLVAVVGAPNAGKSTLVNALVGQKVAIVSPKAQTTRVRLMGIALESQTQLLLVDTPGLFDPKRRLDRAMVSAAWEGAEGADAIALVVDAKGGLPEKVLTIVDRLASRSEPRILILNKVDLADKPRLLNHAQRLNERLAFDEIFFVSATTGDGIPELKTALANRMPAGPWHFPEDQVSDATDRMMAAEVTREQLYLQLHAELPYESAVETERYSERDDGSVEIHQQILVERDTQRAIVLGKGGTRIKEIGAKARAELSRIMGVPVHLYLHVKVKPGWDEDRGLYRDIGLDWVE</sequence>
<keyword evidence="6" id="KW-0963">Cytoplasm</keyword>
<feature type="region of interest" description="G3" evidence="7">
    <location>
        <begin position="64"/>
        <end position="67"/>
    </location>
</feature>
<dbReference type="PANTHER" id="PTHR42698:SF1">
    <property type="entry name" value="GTPASE ERA, MITOCHONDRIAL"/>
    <property type="match status" value="1"/>
</dbReference>
<evidence type="ECO:0000259" key="9">
    <source>
        <dbReference type="PROSITE" id="PS50823"/>
    </source>
</evidence>
<gene>
    <name evidence="6" type="primary">era</name>
    <name evidence="11" type="ORF">COC42_08205</name>
</gene>
<evidence type="ECO:0000256" key="7">
    <source>
        <dbReference type="PROSITE-ProRule" id="PRU01050"/>
    </source>
</evidence>
<dbReference type="InterPro" id="IPR005225">
    <property type="entry name" value="Small_GTP-bd"/>
</dbReference>
<dbReference type="GO" id="GO:0005829">
    <property type="term" value="C:cytosol"/>
    <property type="evidence" value="ECO:0007669"/>
    <property type="project" value="TreeGrafter"/>
</dbReference>
<comment type="caution">
    <text evidence="11">The sequence shown here is derived from an EMBL/GenBank/DDBJ whole genome shotgun (WGS) entry which is preliminary data.</text>
</comment>
<dbReference type="InterPro" id="IPR015946">
    <property type="entry name" value="KH_dom-like_a/b"/>
</dbReference>
<comment type="function">
    <text evidence="6">An essential GTPase that binds both GDP and GTP, with rapid nucleotide exchange. Plays a role in 16S rRNA processing and 30S ribosomal subunit biogenesis and possibly also in cell cycle regulation and energy metabolism.</text>
</comment>
<dbReference type="OrthoDB" id="9805918at2"/>
<protein>
    <recommendedName>
        <fullName evidence="2 6">GTPase Era</fullName>
    </recommendedName>
</protein>
<name>A0A2A4B844_9SPHN</name>
<dbReference type="HAMAP" id="MF_00367">
    <property type="entry name" value="GTPase_Era"/>
    <property type="match status" value="1"/>
</dbReference>
<accession>A0A2A4B844</accession>
<dbReference type="Gene3D" id="3.30.300.20">
    <property type="match status" value="1"/>
</dbReference>
<evidence type="ECO:0000256" key="8">
    <source>
        <dbReference type="RuleBase" id="RU003761"/>
    </source>
</evidence>
<dbReference type="PROSITE" id="PS51713">
    <property type="entry name" value="G_ERA"/>
    <property type="match status" value="1"/>
</dbReference>
<evidence type="ECO:0000313" key="12">
    <source>
        <dbReference type="Proteomes" id="UP000218366"/>
    </source>
</evidence>
<dbReference type="Pfam" id="PF01926">
    <property type="entry name" value="MMR_HSR1"/>
    <property type="match status" value="1"/>
</dbReference>
<feature type="binding site" evidence="6">
    <location>
        <begin position="64"/>
        <end position="68"/>
    </location>
    <ligand>
        <name>GTP</name>
        <dbReference type="ChEBI" id="CHEBI:37565"/>
    </ligand>
</feature>
<keyword evidence="6" id="KW-0690">Ribosome biogenesis</keyword>
<evidence type="ECO:0000256" key="3">
    <source>
        <dbReference type="ARBA" id="ARBA00022741"/>
    </source>
</evidence>
<dbReference type="GO" id="GO:0070181">
    <property type="term" value="F:small ribosomal subunit rRNA binding"/>
    <property type="evidence" value="ECO:0007669"/>
    <property type="project" value="UniProtKB-UniRule"/>
</dbReference>
<evidence type="ECO:0000256" key="5">
    <source>
        <dbReference type="ARBA" id="ARBA00023134"/>
    </source>
</evidence>
<feature type="region of interest" description="G2" evidence="7">
    <location>
        <begin position="43"/>
        <end position="47"/>
    </location>
</feature>
<feature type="binding site" evidence="6">
    <location>
        <begin position="126"/>
        <end position="129"/>
    </location>
    <ligand>
        <name>GTP</name>
        <dbReference type="ChEBI" id="CHEBI:37565"/>
    </ligand>
</feature>
<reference evidence="11 12" key="1">
    <citation type="submission" date="2017-09" db="EMBL/GenBank/DDBJ databases">
        <title>Sphingomonas spermidinifaciens 9NM-10, whole genome shotgun sequence.</title>
        <authorList>
            <person name="Feng G."/>
            <person name="Zhu H."/>
        </authorList>
    </citation>
    <scope>NUCLEOTIDE SEQUENCE [LARGE SCALE GENOMIC DNA]</scope>
    <source>
        <strain evidence="11 12">9NM-10</strain>
    </source>
</reference>
<dbReference type="GO" id="GO:0005886">
    <property type="term" value="C:plasma membrane"/>
    <property type="evidence" value="ECO:0007669"/>
    <property type="project" value="UniProtKB-SubCell"/>
</dbReference>
<dbReference type="SUPFAM" id="SSF54814">
    <property type="entry name" value="Prokaryotic type KH domain (KH-domain type II)"/>
    <property type="match status" value="1"/>
</dbReference>
<dbReference type="GO" id="GO:0003924">
    <property type="term" value="F:GTPase activity"/>
    <property type="evidence" value="ECO:0007669"/>
    <property type="project" value="UniProtKB-UniRule"/>
</dbReference>
<evidence type="ECO:0000313" key="11">
    <source>
        <dbReference type="EMBL" id="PCD04257.1"/>
    </source>
</evidence>
<dbReference type="NCBIfam" id="TIGR00231">
    <property type="entry name" value="small_GTP"/>
    <property type="match status" value="1"/>
</dbReference>
<feature type="region of interest" description="G4" evidence="7">
    <location>
        <begin position="126"/>
        <end position="129"/>
    </location>
</feature>
<dbReference type="SUPFAM" id="SSF52540">
    <property type="entry name" value="P-loop containing nucleoside triphosphate hydrolases"/>
    <property type="match status" value="1"/>
</dbReference>
<dbReference type="EMBL" id="NWMW01000001">
    <property type="protein sequence ID" value="PCD04257.1"/>
    <property type="molecule type" value="Genomic_DNA"/>
</dbReference>
<comment type="subunit">
    <text evidence="6">Monomer.</text>
</comment>
<feature type="domain" description="KH type-2" evidence="9">
    <location>
        <begin position="207"/>
        <end position="284"/>
    </location>
</feature>
<keyword evidence="6" id="KW-0472">Membrane</keyword>
<keyword evidence="6" id="KW-0699">rRNA-binding</keyword>
<comment type="similarity">
    <text evidence="1 6 7 8">Belongs to the TRAFAC class TrmE-Era-EngA-EngB-Septin-like GTPase superfamily. Era GTPase family.</text>
</comment>
<dbReference type="CDD" id="cd04163">
    <property type="entry name" value="Era"/>
    <property type="match status" value="1"/>
</dbReference>
<comment type="subcellular location">
    <subcellularLocation>
        <location evidence="6">Cytoplasm</location>
    </subcellularLocation>
    <subcellularLocation>
        <location evidence="6">Cell membrane</location>
        <topology evidence="6">Peripheral membrane protein</topology>
    </subcellularLocation>
</comment>
<keyword evidence="6" id="KW-1003">Cell membrane</keyword>
<organism evidence="11 12">
    <name type="scientific">Sphingomonas spermidinifaciens</name>
    <dbReference type="NCBI Taxonomy" id="1141889"/>
    <lineage>
        <taxon>Bacteria</taxon>
        <taxon>Pseudomonadati</taxon>
        <taxon>Pseudomonadota</taxon>
        <taxon>Alphaproteobacteria</taxon>
        <taxon>Sphingomonadales</taxon>
        <taxon>Sphingomonadaceae</taxon>
        <taxon>Sphingomonas</taxon>
    </lineage>
</organism>
<dbReference type="Pfam" id="PF07650">
    <property type="entry name" value="KH_2"/>
    <property type="match status" value="1"/>
</dbReference>
<dbReference type="InterPro" id="IPR004044">
    <property type="entry name" value="KH_dom_type_2"/>
</dbReference>
<feature type="binding site" evidence="6">
    <location>
        <begin position="17"/>
        <end position="24"/>
    </location>
    <ligand>
        <name>GTP</name>
        <dbReference type="ChEBI" id="CHEBI:37565"/>
    </ligand>
</feature>
<keyword evidence="3 6" id="KW-0547">Nucleotide-binding</keyword>
<evidence type="ECO:0000256" key="2">
    <source>
        <dbReference type="ARBA" id="ARBA00020484"/>
    </source>
</evidence>
<evidence type="ECO:0000259" key="10">
    <source>
        <dbReference type="PROSITE" id="PS51713"/>
    </source>
</evidence>
<dbReference type="InterPro" id="IPR030388">
    <property type="entry name" value="G_ERA_dom"/>
</dbReference>
<dbReference type="Gene3D" id="3.40.50.300">
    <property type="entry name" value="P-loop containing nucleotide triphosphate hydrolases"/>
    <property type="match status" value="1"/>
</dbReference>
<evidence type="ECO:0000256" key="6">
    <source>
        <dbReference type="HAMAP-Rule" id="MF_00367"/>
    </source>
</evidence>
<feature type="region of interest" description="G5" evidence="7">
    <location>
        <begin position="155"/>
        <end position="157"/>
    </location>
</feature>
<proteinExistence type="inferred from homology"/>
<dbReference type="RefSeq" id="WP_096342652.1">
    <property type="nucleotide sequence ID" value="NZ_NWMW01000001.1"/>
</dbReference>
<dbReference type="NCBIfam" id="TIGR00436">
    <property type="entry name" value="era"/>
    <property type="match status" value="1"/>
</dbReference>
<dbReference type="Proteomes" id="UP000218366">
    <property type="component" value="Unassembled WGS sequence"/>
</dbReference>
<keyword evidence="12" id="KW-1185">Reference proteome</keyword>
<dbReference type="CDD" id="cd22534">
    <property type="entry name" value="KH-II_Era"/>
    <property type="match status" value="1"/>
</dbReference>
<dbReference type="NCBIfam" id="NF000908">
    <property type="entry name" value="PRK00089.1"/>
    <property type="match status" value="1"/>
</dbReference>
<keyword evidence="5 6" id="KW-0342">GTP-binding</keyword>